<gene>
    <name evidence="2" type="ORF">PMAYCL1PPCAC_31874</name>
</gene>
<feature type="region of interest" description="Disordered" evidence="1">
    <location>
        <begin position="765"/>
        <end position="790"/>
    </location>
</feature>
<reference evidence="3" key="1">
    <citation type="submission" date="2022-10" db="EMBL/GenBank/DDBJ databases">
        <title>Genome assembly of Pristionchus species.</title>
        <authorList>
            <person name="Yoshida K."/>
            <person name="Sommer R.J."/>
        </authorList>
    </citation>
    <scope>NUCLEOTIDE SEQUENCE [LARGE SCALE GENOMIC DNA]</scope>
    <source>
        <strain evidence="3">RS5460</strain>
    </source>
</reference>
<feature type="region of interest" description="Disordered" evidence="1">
    <location>
        <begin position="383"/>
        <end position="403"/>
    </location>
</feature>
<feature type="compositionally biased region" description="Low complexity" evidence="1">
    <location>
        <begin position="573"/>
        <end position="589"/>
    </location>
</feature>
<evidence type="ECO:0000256" key="1">
    <source>
        <dbReference type="SAM" id="MobiDB-lite"/>
    </source>
</evidence>
<feature type="compositionally biased region" description="Basic and acidic residues" evidence="1">
    <location>
        <begin position="510"/>
        <end position="520"/>
    </location>
</feature>
<keyword evidence="3" id="KW-1185">Reference proteome</keyword>
<comment type="caution">
    <text evidence="2">The sequence shown here is derived from an EMBL/GenBank/DDBJ whole genome shotgun (WGS) entry which is preliminary data.</text>
</comment>
<protein>
    <submittedName>
        <fullName evidence="2">Uncharacterized protein</fullName>
    </submittedName>
</protein>
<accession>A0AAN5IEI6</accession>
<dbReference type="EMBL" id="BTRK01000006">
    <property type="protein sequence ID" value="GMR61679.1"/>
    <property type="molecule type" value="Genomic_DNA"/>
</dbReference>
<sequence length="1006" mass="111158">QFSALNTLNKIIDTSLVYDLIAAPDISFHSSRILNRTHAFENEESRSPAYDANAQFDQTSTVDHVFVYGANFKETSRLPSPAPVAPKSRTDLMVAFAKMDPSQVIVCLHNAITMQNREAGNKYVCSPAHRWRECCNHCTQILVARLLLFLSHIRRFRAKLSERQQLKLLVQLLESTLEPQLLCLVLQSLALVALDSSTHEAFIDVQIDDALIQMLLPSDDWYYTRHSTKFGNFVKYHAARILVYVGMGDRVGSRVNLFAMHGTEPSSSDKKTAYPNEDEYICETCSTPRSTHTFSKSALSVEGILKKLIDEMLKQNQHISMLSEPIKEESPGGGSPPPPLEIAINATANLPPPPASAPATTTCAPVSLGAPPPVSTLAVANMPTSTASSPGPVPPSPAPTTMSALSVPCGGRKEASNLQNELLRAEQLTKQSFQLLVSLENIETHLSKLGLVLDSVLLLRLLLHKLSWDLGLVSKKRNVTSDHMHKHIHDPRAHSSQSLGGNIRGCVKSKSFDRRDDSRNSKNFLRVDQGSRQSKRVHLRKSSSVEILRPKRLSSGAKDLKNKDRRKRLGTDTSSGSNRSKKTNSSSSSVQKHLPRYIQSLFRGRMGTDPCKTHSRRDSSPESNTSGSDAVLEFTRRLQNYPLTRREALRQSYKNAGQQDSNGEMKARAMGYSFLPELEVNGASPPRSPMPGSLDETAAGHCTMFVDRRPSSPQAIPGLPLIEIRRPSALSQMEFGYFVNSPELTISPGMGETVSDCAPLLVTSNGTQLGSRKSSDESSMGGWSSRASSVMSRRSSRSSVGLRLSTFSAGTSIASDNSGPFLFSFVLRKRASTIGTRVPLPRRAISRSSGDSLRVPERESPILLTMSEMSPDFQCIRQLVLNMLNVYTRKNTNVISTMKETADVLRQILNSPQHPTVKNWCAEIVRVVQVHLQFQEPEVPEPGSETTDHINDEYLDFQDQVISGSLPCPKEEAAYLASIQLCVEEQWPSNKRTQTIRRHLLKGQFG</sequence>
<organism evidence="2 3">
    <name type="scientific">Pristionchus mayeri</name>
    <dbReference type="NCBI Taxonomy" id="1317129"/>
    <lineage>
        <taxon>Eukaryota</taxon>
        <taxon>Metazoa</taxon>
        <taxon>Ecdysozoa</taxon>
        <taxon>Nematoda</taxon>
        <taxon>Chromadorea</taxon>
        <taxon>Rhabditida</taxon>
        <taxon>Rhabditina</taxon>
        <taxon>Diplogasteromorpha</taxon>
        <taxon>Diplogasteroidea</taxon>
        <taxon>Neodiplogasteridae</taxon>
        <taxon>Pristionchus</taxon>
    </lineage>
</organism>
<evidence type="ECO:0000313" key="2">
    <source>
        <dbReference type="EMBL" id="GMR61679.1"/>
    </source>
</evidence>
<evidence type="ECO:0000313" key="3">
    <source>
        <dbReference type="Proteomes" id="UP001328107"/>
    </source>
</evidence>
<feature type="non-terminal residue" evidence="2">
    <location>
        <position position="1"/>
    </location>
</feature>
<proteinExistence type="predicted"/>
<feature type="region of interest" description="Disordered" evidence="1">
    <location>
        <begin position="483"/>
        <end position="633"/>
    </location>
</feature>
<dbReference type="CDD" id="cd14473">
    <property type="entry name" value="FERM_B-lobe"/>
    <property type="match status" value="1"/>
</dbReference>
<dbReference type="InterPro" id="IPR019748">
    <property type="entry name" value="FERM_central"/>
</dbReference>
<dbReference type="Proteomes" id="UP001328107">
    <property type="component" value="Unassembled WGS sequence"/>
</dbReference>
<dbReference type="AlphaFoldDB" id="A0AAN5IEI6"/>
<name>A0AAN5IEI6_9BILA</name>
<feature type="compositionally biased region" description="Low complexity" evidence="1">
    <location>
        <begin position="777"/>
        <end position="790"/>
    </location>
</feature>
<feature type="non-terminal residue" evidence="2">
    <location>
        <position position="1006"/>
    </location>
</feature>